<reference evidence="2 3" key="1">
    <citation type="journal article" date="2019" name="Sci. Rep.">
        <title>Orb-weaving spider Araneus ventricosus genome elucidates the spidroin gene catalogue.</title>
        <authorList>
            <person name="Kono N."/>
            <person name="Nakamura H."/>
            <person name="Ohtoshi R."/>
            <person name="Moran D.A.P."/>
            <person name="Shinohara A."/>
            <person name="Yoshida Y."/>
            <person name="Fujiwara M."/>
            <person name="Mori M."/>
            <person name="Tomita M."/>
            <person name="Arakawa K."/>
        </authorList>
    </citation>
    <scope>NUCLEOTIDE SEQUENCE [LARGE SCALE GENOMIC DNA]</scope>
</reference>
<dbReference type="InterPro" id="IPR035940">
    <property type="entry name" value="CAP_sf"/>
</dbReference>
<sequence length="135" mass="15311">MPTETDWPKVIKDFYDEVSTFKKEYVYRFVFGPYEHFTQVVWATSWRVGCGRAVFKEGNWYKTFLVCNYGPAGNTMGGELYIEGPPCAACPSGTCCGSSCRRSGIQSSYSGLCSKIRISVHSNFKRNVFYALLQF</sequence>
<dbReference type="Gene3D" id="3.40.33.10">
    <property type="entry name" value="CAP"/>
    <property type="match status" value="1"/>
</dbReference>
<protein>
    <submittedName>
        <fullName evidence="2">CRISP/Allergen/PR-1</fullName>
    </submittedName>
</protein>
<dbReference type="Proteomes" id="UP000499080">
    <property type="component" value="Unassembled WGS sequence"/>
</dbReference>
<evidence type="ECO:0000259" key="1">
    <source>
        <dbReference type="SMART" id="SM00198"/>
    </source>
</evidence>
<dbReference type="OrthoDB" id="414826at2759"/>
<dbReference type="CDD" id="cd05380">
    <property type="entry name" value="CAP_euk"/>
    <property type="match status" value="1"/>
</dbReference>
<dbReference type="PANTHER" id="PTHR10334">
    <property type="entry name" value="CYSTEINE-RICH SECRETORY PROTEIN-RELATED"/>
    <property type="match status" value="1"/>
</dbReference>
<organism evidence="2 3">
    <name type="scientific">Araneus ventricosus</name>
    <name type="common">Orbweaver spider</name>
    <name type="synonym">Epeira ventricosa</name>
    <dbReference type="NCBI Taxonomy" id="182803"/>
    <lineage>
        <taxon>Eukaryota</taxon>
        <taxon>Metazoa</taxon>
        <taxon>Ecdysozoa</taxon>
        <taxon>Arthropoda</taxon>
        <taxon>Chelicerata</taxon>
        <taxon>Arachnida</taxon>
        <taxon>Araneae</taxon>
        <taxon>Araneomorphae</taxon>
        <taxon>Entelegynae</taxon>
        <taxon>Araneoidea</taxon>
        <taxon>Araneidae</taxon>
        <taxon>Araneus</taxon>
    </lineage>
</organism>
<dbReference type="AlphaFoldDB" id="A0A4Y2V2Z2"/>
<feature type="domain" description="SCP" evidence="1">
    <location>
        <begin position="1"/>
        <end position="77"/>
    </location>
</feature>
<accession>A0A4Y2V2Z2</accession>
<comment type="caution">
    <text evidence="2">The sequence shown here is derived from an EMBL/GenBank/DDBJ whole genome shotgun (WGS) entry which is preliminary data.</text>
</comment>
<evidence type="ECO:0000313" key="3">
    <source>
        <dbReference type="Proteomes" id="UP000499080"/>
    </source>
</evidence>
<dbReference type="Pfam" id="PF00188">
    <property type="entry name" value="CAP"/>
    <property type="match status" value="1"/>
</dbReference>
<keyword evidence="3" id="KW-1185">Reference proteome</keyword>
<dbReference type="SMART" id="SM00198">
    <property type="entry name" value="SCP"/>
    <property type="match status" value="1"/>
</dbReference>
<dbReference type="PRINTS" id="PR00837">
    <property type="entry name" value="V5TPXLIKE"/>
</dbReference>
<dbReference type="InterPro" id="IPR014044">
    <property type="entry name" value="CAP_dom"/>
</dbReference>
<dbReference type="SUPFAM" id="SSF55797">
    <property type="entry name" value="PR-1-like"/>
    <property type="match status" value="1"/>
</dbReference>
<proteinExistence type="predicted"/>
<name>A0A4Y2V2Z2_ARAVE</name>
<gene>
    <name evidence="2" type="primary">CRVP_9</name>
    <name evidence="2" type="ORF">AVEN_231213_1</name>
</gene>
<dbReference type="InterPro" id="IPR001283">
    <property type="entry name" value="CRISP-related"/>
</dbReference>
<dbReference type="EMBL" id="BGPR01043074">
    <property type="protein sequence ID" value="GBO19609.1"/>
    <property type="molecule type" value="Genomic_DNA"/>
</dbReference>
<evidence type="ECO:0000313" key="2">
    <source>
        <dbReference type="EMBL" id="GBO19609.1"/>
    </source>
</evidence>